<dbReference type="CDD" id="cd06410">
    <property type="entry name" value="PB1_UP2"/>
    <property type="match status" value="1"/>
</dbReference>
<dbReference type="SMART" id="SM00666">
    <property type="entry name" value="PB1"/>
    <property type="match status" value="1"/>
</dbReference>
<gene>
    <name evidence="4" type="ORF">LLUT_LOCUS16640</name>
</gene>
<accession>A0AAV1X1T3</accession>
<evidence type="ECO:0000256" key="2">
    <source>
        <dbReference type="SAM" id="MobiDB-lite"/>
    </source>
</evidence>
<dbReference type="AlphaFoldDB" id="A0AAV1X1T3"/>
<dbReference type="PANTHER" id="PTHR31066">
    <property type="entry name" value="OS05G0427100 PROTEIN-RELATED"/>
    <property type="match status" value="1"/>
</dbReference>
<sequence length="387" mass="42580">MEKNQSFSSNSRDTSPTSRDAVLDNNNHDQPHSYKVKFICCYGGKIQPRPHDNHLSYIGGDTKILAVDRNINFSAFMSKLSSLANNANICFKYQLPGEDLDALISVTDNEDLDHMMVEYDRLSRASPTKPARIKLILFPLINNAVSVSVSSPFQNPDFLFVDALNSVQIPHLERSSPSPNPDFLFGFDNVYPKPLEPVSDPTVPDSDVKRKTVEKPDVVITGVQNQIEEELQELNVVNNNNEQHQQLLLHPLKISKENSDVNGVDCYVQTTPEKVTPLTANSHNSIVQLQHPGPVHASFLPGGGGYTEPGPVYLIQTASGLYQAVRPVTVGPTYYAMPRIVPPTDSGEMYNTASFSHSASNIAASAAYNGDSQVGVPHLPDRSIVWN</sequence>
<dbReference type="PANTHER" id="PTHR31066:SF85">
    <property type="entry name" value="OS02G0809100 PROTEIN"/>
    <property type="match status" value="1"/>
</dbReference>
<comment type="caution">
    <text evidence="4">The sequence shown here is derived from an EMBL/GenBank/DDBJ whole genome shotgun (WGS) entry which is preliminary data.</text>
</comment>
<dbReference type="EMBL" id="CAXHTB010000011">
    <property type="protein sequence ID" value="CAL0315580.1"/>
    <property type="molecule type" value="Genomic_DNA"/>
</dbReference>
<evidence type="ECO:0000256" key="1">
    <source>
        <dbReference type="SAM" id="Coils"/>
    </source>
</evidence>
<dbReference type="InterPro" id="IPR053198">
    <property type="entry name" value="Gynoecium_Dev_Regulator"/>
</dbReference>
<protein>
    <recommendedName>
        <fullName evidence="3">PB1 domain-containing protein</fullName>
    </recommendedName>
</protein>
<feature type="compositionally biased region" description="Polar residues" evidence="2">
    <location>
        <begin position="1"/>
        <end position="18"/>
    </location>
</feature>
<feature type="region of interest" description="Disordered" evidence="2">
    <location>
        <begin position="1"/>
        <end position="29"/>
    </location>
</feature>
<keyword evidence="1" id="KW-0175">Coiled coil</keyword>
<evidence type="ECO:0000313" key="4">
    <source>
        <dbReference type="EMBL" id="CAL0315580.1"/>
    </source>
</evidence>
<feature type="coiled-coil region" evidence="1">
    <location>
        <begin position="220"/>
        <end position="247"/>
    </location>
</feature>
<keyword evidence="5" id="KW-1185">Reference proteome</keyword>
<reference evidence="4 5" key="1">
    <citation type="submission" date="2024-03" db="EMBL/GenBank/DDBJ databases">
        <authorList>
            <person name="Martinez-Hernandez J."/>
        </authorList>
    </citation>
    <scope>NUCLEOTIDE SEQUENCE [LARGE SCALE GENOMIC DNA]</scope>
</reference>
<evidence type="ECO:0000259" key="3">
    <source>
        <dbReference type="SMART" id="SM00666"/>
    </source>
</evidence>
<dbReference type="Pfam" id="PF00564">
    <property type="entry name" value="PB1"/>
    <property type="match status" value="1"/>
</dbReference>
<organism evidence="4 5">
    <name type="scientific">Lupinus luteus</name>
    <name type="common">European yellow lupine</name>
    <dbReference type="NCBI Taxonomy" id="3873"/>
    <lineage>
        <taxon>Eukaryota</taxon>
        <taxon>Viridiplantae</taxon>
        <taxon>Streptophyta</taxon>
        <taxon>Embryophyta</taxon>
        <taxon>Tracheophyta</taxon>
        <taxon>Spermatophyta</taxon>
        <taxon>Magnoliopsida</taxon>
        <taxon>eudicotyledons</taxon>
        <taxon>Gunneridae</taxon>
        <taxon>Pentapetalae</taxon>
        <taxon>rosids</taxon>
        <taxon>fabids</taxon>
        <taxon>Fabales</taxon>
        <taxon>Fabaceae</taxon>
        <taxon>Papilionoideae</taxon>
        <taxon>50 kb inversion clade</taxon>
        <taxon>genistoids sensu lato</taxon>
        <taxon>core genistoids</taxon>
        <taxon>Genisteae</taxon>
        <taxon>Lupinus</taxon>
    </lineage>
</organism>
<feature type="domain" description="PB1" evidence="3">
    <location>
        <begin position="50"/>
        <end position="140"/>
    </location>
</feature>
<proteinExistence type="predicted"/>
<dbReference type="InterPro" id="IPR000270">
    <property type="entry name" value="PB1_dom"/>
</dbReference>
<name>A0AAV1X1T3_LUPLU</name>
<dbReference type="Gene3D" id="3.10.20.90">
    <property type="entry name" value="Phosphatidylinositol 3-kinase Catalytic Subunit, Chain A, domain 1"/>
    <property type="match status" value="1"/>
</dbReference>
<evidence type="ECO:0000313" key="5">
    <source>
        <dbReference type="Proteomes" id="UP001497480"/>
    </source>
</evidence>
<dbReference type="SUPFAM" id="SSF54277">
    <property type="entry name" value="CAD &amp; PB1 domains"/>
    <property type="match status" value="1"/>
</dbReference>
<dbReference type="Proteomes" id="UP001497480">
    <property type="component" value="Unassembled WGS sequence"/>
</dbReference>